<evidence type="ECO:0008006" key="5">
    <source>
        <dbReference type="Google" id="ProtNLM"/>
    </source>
</evidence>
<dbReference type="PANTHER" id="PTHR12526">
    <property type="entry name" value="GLYCOSYLTRANSFERASE"/>
    <property type="match status" value="1"/>
</dbReference>
<dbReference type="Gene3D" id="3.40.50.2000">
    <property type="entry name" value="Glycogen Phosphorylase B"/>
    <property type="match status" value="2"/>
</dbReference>
<dbReference type="InterPro" id="IPR001296">
    <property type="entry name" value="Glyco_trans_1"/>
</dbReference>
<protein>
    <recommendedName>
        <fullName evidence="5">Colanic acid/amylovoran biosynthesis glycosyltransferase</fullName>
    </recommendedName>
</protein>
<sequence length="388" mass="43155">MKVALYTGELPPPVFIDRLIQGLAKEGVELILFGAMKKKVSYAFPTITVVGYRGKMHKSWQLFKYTVLLLLFKAKAKKKLDKILDQQERSGTLQKLKCYPVLYHQPDVFHLQWAKSIGDWMWVQEFGMKLVLSARGTHLTISPKVYPKYAESYALHFSKVDAFHTVSKAIAKEVVSYGVSPELIHVGYSGLNLKDFAFKVKAASAKKIHILSIGRAHWVKGYSYAIEAMCLLKKEQVSFSYTIIGLDANEELLFLRAQSGLEGCIQFEPYLSSDEVLEAIQQADVLLLPSVEEGIANVVLEAMALGTVVVTTACGGMTEVVTDGVNGFVVPVRDPKAIAAALVKVSELALEDYQRMSKAARSTIEKNFTEQQMVAAMQKLYQSLETQA</sequence>
<dbReference type="GO" id="GO:0016757">
    <property type="term" value="F:glycosyltransferase activity"/>
    <property type="evidence" value="ECO:0007669"/>
    <property type="project" value="InterPro"/>
</dbReference>
<organism evidence="3 4">
    <name type="scientific">Flavobacterium orientale</name>
    <dbReference type="NCBI Taxonomy" id="1756020"/>
    <lineage>
        <taxon>Bacteria</taxon>
        <taxon>Pseudomonadati</taxon>
        <taxon>Bacteroidota</taxon>
        <taxon>Flavobacteriia</taxon>
        <taxon>Flavobacteriales</taxon>
        <taxon>Flavobacteriaceae</taxon>
        <taxon>Flavobacterium</taxon>
    </lineage>
</organism>
<reference evidence="3" key="2">
    <citation type="submission" date="2020-09" db="EMBL/GenBank/DDBJ databases">
        <authorList>
            <person name="Sun Q."/>
            <person name="Zhou Y."/>
        </authorList>
    </citation>
    <scope>NUCLEOTIDE SEQUENCE</scope>
    <source>
        <strain evidence="3">CGMCC 1.12506</strain>
    </source>
</reference>
<dbReference type="Pfam" id="PF13439">
    <property type="entry name" value="Glyco_transf_4"/>
    <property type="match status" value="1"/>
</dbReference>
<dbReference type="InterPro" id="IPR028098">
    <property type="entry name" value="Glyco_trans_4-like_N"/>
</dbReference>
<name>A0A916XWD4_9FLAO</name>
<reference evidence="3" key="1">
    <citation type="journal article" date="2014" name="Int. J. Syst. Evol. Microbiol.">
        <title>Complete genome sequence of Corynebacterium casei LMG S-19264T (=DSM 44701T), isolated from a smear-ripened cheese.</title>
        <authorList>
            <consortium name="US DOE Joint Genome Institute (JGI-PGF)"/>
            <person name="Walter F."/>
            <person name="Albersmeier A."/>
            <person name="Kalinowski J."/>
            <person name="Ruckert C."/>
        </authorList>
    </citation>
    <scope>NUCLEOTIDE SEQUENCE</scope>
    <source>
        <strain evidence="3">CGMCC 1.12506</strain>
    </source>
</reference>
<evidence type="ECO:0000313" key="4">
    <source>
        <dbReference type="Proteomes" id="UP000625735"/>
    </source>
</evidence>
<dbReference type="EMBL" id="BMFG01000001">
    <property type="protein sequence ID" value="GGD15000.1"/>
    <property type="molecule type" value="Genomic_DNA"/>
</dbReference>
<evidence type="ECO:0000259" key="1">
    <source>
        <dbReference type="Pfam" id="PF00534"/>
    </source>
</evidence>
<gene>
    <name evidence="3" type="ORF">GCM10011343_02530</name>
</gene>
<dbReference type="CDD" id="cd03801">
    <property type="entry name" value="GT4_PimA-like"/>
    <property type="match status" value="1"/>
</dbReference>
<feature type="domain" description="Glycosyl transferase family 1" evidence="1">
    <location>
        <begin position="197"/>
        <end position="362"/>
    </location>
</feature>
<accession>A0A916XWD4</accession>
<dbReference type="RefSeq" id="WP_188360687.1">
    <property type="nucleotide sequence ID" value="NZ_BMFG01000001.1"/>
</dbReference>
<evidence type="ECO:0000313" key="3">
    <source>
        <dbReference type="EMBL" id="GGD15000.1"/>
    </source>
</evidence>
<evidence type="ECO:0000259" key="2">
    <source>
        <dbReference type="Pfam" id="PF13439"/>
    </source>
</evidence>
<dbReference type="Proteomes" id="UP000625735">
    <property type="component" value="Unassembled WGS sequence"/>
</dbReference>
<comment type="caution">
    <text evidence="3">The sequence shown here is derived from an EMBL/GenBank/DDBJ whole genome shotgun (WGS) entry which is preliminary data.</text>
</comment>
<feature type="domain" description="Glycosyltransferase subfamily 4-like N-terminal" evidence="2">
    <location>
        <begin position="15"/>
        <end position="193"/>
    </location>
</feature>
<dbReference type="AlphaFoldDB" id="A0A916XWD4"/>
<proteinExistence type="predicted"/>
<keyword evidence="4" id="KW-1185">Reference proteome</keyword>
<dbReference type="SUPFAM" id="SSF53756">
    <property type="entry name" value="UDP-Glycosyltransferase/glycogen phosphorylase"/>
    <property type="match status" value="1"/>
</dbReference>
<dbReference type="Pfam" id="PF00534">
    <property type="entry name" value="Glycos_transf_1"/>
    <property type="match status" value="1"/>
</dbReference>
<dbReference type="PANTHER" id="PTHR12526:SF630">
    <property type="entry name" value="GLYCOSYLTRANSFERASE"/>
    <property type="match status" value="1"/>
</dbReference>